<dbReference type="Pfam" id="PF05207">
    <property type="entry name" value="Zn_ribbon_CSL"/>
    <property type="match status" value="1"/>
</dbReference>
<evidence type="ECO:0000256" key="3">
    <source>
        <dbReference type="ARBA" id="ARBA00004496"/>
    </source>
</evidence>
<organism evidence="14 15">
    <name type="scientific">Pseudovirgaria hyperparasitica</name>
    <dbReference type="NCBI Taxonomy" id="470096"/>
    <lineage>
        <taxon>Eukaryota</taxon>
        <taxon>Fungi</taxon>
        <taxon>Dikarya</taxon>
        <taxon>Ascomycota</taxon>
        <taxon>Pezizomycotina</taxon>
        <taxon>Dothideomycetes</taxon>
        <taxon>Dothideomycetes incertae sedis</taxon>
        <taxon>Acrospermales</taxon>
        <taxon>Acrospermaceae</taxon>
        <taxon>Pseudovirgaria</taxon>
    </lineage>
</organism>
<dbReference type="Pfam" id="PF00226">
    <property type="entry name" value="DnaJ"/>
    <property type="match status" value="1"/>
</dbReference>
<evidence type="ECO:0000256" key="10">
    <source>
        <dbReference type="ARBA" id="ARBA00023004"/>
    </source>
</evidence>
<dbReference type="UniPathway" id="UPA00559"/>
<comment type="subcellular location">
    <subcellularLocation>
        <location evidence="3">Cytoplasm</location>
    </subcellularLocation>
    <subcellularLocation>
        <location evidence="2">Nucleus</location>
    </subcellularLocation>
</comment>
<keyword evidence="10" id="KW-0408">Iron</keyword>
<evidence type="ECO:0000256" key="5">
    <source>
        <dbReference type="ARBA" id="ARBA00006169"/>
    </source>
</evidence>
<dbReference type="Proteomes" id="UP000799437">
    <property type="component" value="Unassembled WGS sequence"/>
</dbReference>
<evidence type="ECO:0000313" key="14">
    <source>
        <dbReference type="EMBL" id="KAF2757268.1"/>
    </source>
</evidence>
<keyword evidence="8" id="KW-0479">Metal-binding</keyword>
<evidence type="ECO:0000256" key="11">
    <source>
        <dbReference type="ARBA" id="ARBA00023242"/>
    </source>
</evidence>
<dbReference type="PROSITE" id="PS51074">
    <property type="entry name" value="DPH_MB"/>
    <property type="match status" value="1"/>
</dbReference>
<proteinExistence type="inferred from homology"/>
<dbReference type="RefSeq" id="XP_033599719.1">
    <property type="nucleotide sequence ID" value="XM_033744259.1"/>
</dbReference>
<gene>
    <name evidence="14" type="ORF">EJ05DRAFT_477476</name>
</gene>
<dbReference type="InterPro" id="IPR007872">
    <property type="entry name" value="DPH_MB_dom"/>
</dbReference>
<dbReference type="InterPro" id="IPR036671">
    <property type="entry name" value="DPH_MB_sf"/>
</dbReference>
<name>A0A6A6W2V5_9PEZI</name>
<accession>A0A6A6W2V5</accession>
<dbReference type="PANTHER" id="PTHR21454">
    <property type="entry name" value="DPH3 HOMOLOG-RELATED"/>
    <property type="match status" value="1"/>
</dbReference>
<dbReference type="InterPro" id="IPR001623">
    <property type="entry name" value="DnaJ_domain"/>
</dbReference>
<protein>
    <recommendedName>
        <fullName evidence="6">Diphthamide biosynthesis protein 4</fullName>
    </recommendedName>
</protein>
<reference evidence="14" key="1">
    <citation type="journal article" date="2020" name="Stud. Mycol.">
        <title>101 Dothideomycetes genomes: a test case for predicting lifestyles and emergence of pathogens.</title>
        <authorList>
            <person name="Haridas S."/>
            <person name="Albert R."/>
            <person name="Binder M."/>
            <person name="Bloem J."/>
            <person name="Labutti K."/>
            <person name="Salamov A."/>
            <person name="Andreopoulos B."/>
            <person name="Baker S."/>
            <person name="Barry K."/>
            <person name="Bills G."/>
            <person name="Bluhm B."/>
            <person name="Cannon C."/>
            <person name="Castanera R."/>
            <person name="Culley D."/>
            <person name="Daum C."/>
            <person name="Ezra D."/>
            <person name="Gonzalez J."/>
            <person name="Henrissat B."/>
            <person name="Kuo A."/>
            <person name="Liang C."/>
            <person name="Lipzen A."/>
            <person name="Lutzoni F."/>
            <person name="Magnuson J."/>
            <person name="Mondo S."/>
            <person name="Nolan M."/>
            <person name="Ohm R."/>
            <person name="Pangilinan J."/>
            <person name="Park H.-J."/>
            <person name="Ramirez L."/>
            <person name="Alfaro M."/>
            <person name="Sun H."/>
            <person name="Tritt A."/>
            <person name="Yoshinaga Y."/>
            <person name="Zwiers L.-H."/>
            <person name="Turgeon B."/>
            <person name="Goodwin S."/>
            <person name="Spatafora J."/>
            <person name="Crous P."/>
            <person name="Grigoriev I."/>
        </authorList>
    </citation>
    <scope>NUCLEOTIDE SEQUENCE</scope>
    <source>
        <strain evidence="14">CBS 121739</strain>
    </source>
</reference>
<comment type="pathway">
    <text evidence="4">Protein modification; peptidyl-diphthamide biosynthesis.</text>
</comment>
<dbReference type="SUPFAM" id="SSF46565">
    <property type="entry name" value="Chaperone J-domain"/>
    <property type="match status" value="1"/>
</dbReference>
<keyword evidence="9" id="KW-0862">Zinc</keyword>
<dbReference type="Gene3D" id="1.10.287.110">
    <property type="entry name" value="DnaJ domain"/>
    <property type="match status" value="1"/>
</dbReference>
<dbReference type="EMBL" id="ML996574">
    <property type="protein sequence ID" value="KAF2757268.1"/>
    <property type="molecule type" value="Genomic_DNA"/>
</dbReference>
<feature type="domain" description="J" evidence="12">
    <location>
        <begin position="10"/>
        <end position="96"/>
    </location>
</feature>
<evidence type="ECO:0000256" key="7">
    <source>
        <dbReference type="ARBA" id="ARBA00022490"/>
    </source>
</evidence>
<dbReference type="GeneID" id="54485313"/>
<keyword evidence="15" id="KW-1185">Reference proteome</keyword>
<dbReference type="GO" id="GO:0046872">
    <property type="term" value="F:metal ion binding"/>
    <property type="evidence" value="ECO:0007669"/>
    <property type="project" value="UniProtKB-KW"/>
</dbReference>
<evidence type="ECO:0000256" key="6">
    <source>
        <dbReference type="ARBA" id="ARBA00021797"/>
    </source>
</evidence>
<dbReference type="SMART" id="SM00271">
    <property type="entry name" value="DnaJ"/>
    <property type="match status" value="1"/>
</dbReference>
<evidence type="ECO:0000256" key="9">
    <source>
        <dbReference type="ARBA" id="ARBA00022833"/>
    </source>
</evidence>
<evidence type="ECO:0000313" key="15">
    <source>
        <dbReference type="Proteomes" id="UP000799437"/>
    </source>
</evidence>
<dbReference type="PANTHER" id="PTHR21454:SF46">
    <property type="entry name" value="DIPHTHAMIDE BIOSYNTHESIS PROTEIN 4"/>
    <property type="match status" value="1"/>
</dbReference>
<sequence>MPEITPSYKDHYGILNLRLSESDPVPRGITAKDIKNAYHKALLEHHPDKKQLDHDPVSDLASARATKSSNITIDDIIEAFEILKCEGTRKEYDRSLCLTRQTHNLESRGSHSTHDSHIFCGSASISAPEYEDVSEGIVYKQVDLHDLKEEETTTGDQVWSTNCRCGMDRGYVVTEEELKRESREGLAEAWVQCGGCSLWLGVEFGIEESNYDG</sequence>
<dbReference type="SUPFAM" id="SSF144217">
    <property type="entry name" value="CSL zinc finger"/>
    <property type="match status" value="1"/>
</dbReference>
<evidence type="ECO:0000256" key="1">
    <source>
        <dbReference type="ARBA" id="ARBA00003474"/>
    </source>
</evidence>
<dbReference type="AlphaFoldDB" id="A0A6A6W2V5"/>
<dbReference type="Gene3D" id="3.10.660.10">
    <property type="entry name" value="DPH Zinc finger"/>
    <property type="match status" value="1"/>
</dbReference>
<dbReference type="CDD" id="cd06257">
    <property type="entry name" value="DnaJ"/>
    <property type="match status" value="1"/>
</dbReference>
<comment type="function">
    <text evidence="1">Required for the first step of diphthamide biosynthesis, the transfer of 3-amino-3-carboxypropyl from S-adenosyl-L-methionine to a histidine residue. Diphthamide is a post-translational modification of histidine which occurs in elongation factor 2.</text>
</comment>
<dbReference type="PROSITE" id="PS50076">
    <property type="entry name" value="DNAJ_2"/>
    <property type="match status" value="1"/>
</dbReference>
<evidence type="ECO:0000256" key="4">
    <source>
        <dbReference type="ARBA" id="ARBA00005156"/>
    </source>
</evidence>
<dbReference type="GO" id="GO:0005634">
    <property type="term" value="C:nucleus"/>
    <property type="evidence" value="ECO:0007669"/>
    <property type="project" value="UniProtKB-SubCell"/>
</dbReference>
<feature type="domain" description="DPH-type MB" evidence="13">
    <location>
        <begin position="138"/>
        <end position="205"/>
    </location>
</feature>
<dbReference type="InterPro" id="IPR036869">
    <property type="entry name" value="J_dom_sf"/>
</dbReference>
<dbReference type="GO" id="GO:0017183">
    <property type="term" value="P:protein histidyl modification to diphthamide"/>
    <property type="evidence" value="ECO:0007669"/>
    <property type="project" value="UniProtKB-UniPathway"/>
</dbReference>
<dbReference type="InterPro" id="IPR044248">
    <property type="entry name" value="DPH3/4-like"/>
</dbReference>
<keyword evidence="7" id="KW-0963">Cytoplasm</keyword>
<dbReference type="OrthoDB" id="445556at2759"/>
<evidence type="ECO:0000259" key="13">
    <source>
        <dbReference type="PROSITE" id="PS51074"/>
    </source>
</evidence>
<dbReference type="GO" id="GO:0005737">
    <property type="term" value="C:cytoplasm"/>
    <property type="evidence" value="ECO:0007669"/>
    <property type="project" value="UniProtKB-SubCell"/>
</dbReference>
<evidence type="ECO:0000256" key="2">
    <source>
        <dbReference type="ARBA" id="ARBA00004123"/>
    </source>
</evidence>
<keyword evidence="11" id="KW-0539">Nucleus</keyword>
<comment type="similarity">
    <text evidence="5">Belongs to the DPH4 family.</text>
</comment>
<evidence type="ECO:0000259" key="12">
    <source>
        <dbReference type="PROSITE" id="PS50076"/>
    </source>
</evidence>
<evidence type="ECO:0000256" key="8">
    <source>
        <dbReference type="ARBA" id="ARBA00022723"/>
    </source>
</evidence>